<dbReference type="HOGENOM" id="CLU_009678_5_0_10"/>
<keyword evidence="4 6" id="KW-0418">Kinase</keyword>
<dbReference type="InterPro" id="IPR036832">
    <property type="entry name" value="PPK_N_dom_sf"/>
</dbReference>
<evidence type="ECO:0000259" key="11">
    <source>
        <dbReference type="Pfam" id="PF17941"/>
    </source>
</evidence>
<comment type="catalytic activity">
    <reaction evidence="6 7">
        <text>[phosphate](n) + ATP = [phosphate](n+1) + ADP</text>
        <dbReference type="Rhea" id="RHEA:19573"/>
        <dbReference type="Rhea" id="RHEA-COMP:9859"/>
        <dbReference type="Rhea" id="RHEA-COMP:14280"/>
        <dbReference type="ChEBI" id="CHEBI:16838"/>
        <dbReference type="ChEBI" id="CHEBI:30616"/>
        <dbReference type="ChEBI" id="CHEBI:456216"/>
        <dbReference type="EC" id="2.7.4.1"/>
    </reaction>
</comment>
<keyword evidence="6" id="KW-0460">Magnesium</keyword>
<feature type="domain" description="Polyphosphate kinase N-terminal" evidence="9">
    <location>
        <begin position="16"/>
        <end position="120"/>
    </location>
</feature>
<keyword evidence="1 6" id="KW-0597">Phosphoprotein</keyword>
<comment type="function">
    <text evidence="6 7">Catalyzes the reversible transfer of the terminal phosphate of ATP to form a long-chain polyphosphate (polyP).</text>
</comment>
<keyword evidence="2 6" id="KW-0808">Transferase</keyword>
<proteinExistence type="inferred from homology"/>
<dbReference type="PIRSF" id="PIRSF015589">
    <property type="entry name" value="PP_kinase"/>
    <property type="match status" value="1"/>
</dbReference>
<dbReference type="SUPFAM" id="SSF140356">
    <property type="entry name" value="PPK N-terminal domain-like"/>
    <property type="match status" value="1"/>
</dbReference>
<name>I4AJI5_BERLS</name>
<dbReference type="AlphaFoldDB" id="I4AJI5"/>
<dbReference type="OrthoDB" id="9761456at2"/>
<evidence type="ECO:0000259" key="8">
    <source>
        <dbReference type="Pfam" id="PF02503"/>
    </source>
</evidence>
<dbReference type="STRING" id="880071.Fleli_1712"/>
<protein>
    <recommendedName>
        <fullName evidence="6 7">Polyphosphate kinase</fullName>
        <ecNumber evidence="6 7">2.7.4.1</ecNumber>
    </recommendedName>
    <alternativeName>
        <fullName evidence="6">ATP-polyphosphate phosphotransferase</fullName>
    </alternativeName>
    <alternativeName>
        <fullName evidence="6">Polyphosphoric acid kinase</fullName>
    </alternativeName>
</protein>
<dbReference type="Gene3D" id="3.30.870.10">
    <property type="entry name" value="Endonuclease Chain A"/>
    <property type="match status" value="2"/>
</dbReference>
<dbReference type="Pfam" id="PF02503">
    <property type="entry name" value="PP_kinase"/>
    <property type="match status" value="1"/>
</dbReference>
<dbReference type="Pfam" id="PF13090">
    <property type="entry name" value="PP_kinase_C"/>
    <property type="match status" value="1"/>
</dbReference>
<evidence type="ECO:0000256" key="5">
    <source>
        <dbReference type="ARBA" id="ARBA00022840"/>
    </source>
</evidence>
<evidence type="ECO:0000256" key="6">
    <source>
        <dbReference type="HAMAP-Rule" id="MF_00347"/>
    </source>
</evidence>
<feature type="active site" description="Phosphohistidine intermediate" evidence="6">
    <location>
        <position position="452"/>
    </location>
</feature>
<sequence>MISPEKIEEVIEQSQYLSRDLSWVQFNYRVLDQVTAERRTILEKFKFLAITASNLDEFFMIRVGSLYNYLDYNKQRLDYSGLRELPFRQKLLQESHNFVKKQYQYLHELLPNCGENNFRIIDESGILKEEEELVADYFQNTIFPMLTPMVYDNYHTFPILMNKLLVFGVITNIKGASKASRKISFIQIPQNLPRFFEMHRGETVTFLPIEEIIRKYISKFFRNVDILGVSLIRITRNGDFTLDESDDMEVDFVQEVKQKLKTRKTGRVVRLEIEKNYSTWMLSLLKSRWDIEDDSIFEVEKLIDLTSLWQIVGHKDLSEFLPLPHEPVKPLAFLRHVENAQKKGHEDSIFDRIKKEDIVLHHPYNSMEPVLEMIEEAAEDPNVLAIKTTIYRLAKHSRITSALLRAAENGKHVSVLFEVTARFDEENNIREAKKLQQAGCFVIYGVTQLKTHTKIMLVVRKEGHNIVRYVHMSSGNYNESTAKLYTDIGLLTTNEIYARDVSEFFNAITGHSDPDRYEQLLTAPNFMRQQLIALIQNETRNALDGLPAGICVKVNSLQDKLFIDALYEASQAGVPIELIVRGICCIRPKRAGLSENINVRSIVGDFLEHSRIFYFHNNGNPKIYSGSADAMVRSFDRRIESLFLLLNPNAIQQAINLLSYNLKDNMNSYILDENGNYYKYERKEDEPIFNQHEEFFLITPESVGKANLYEDFLKPNQKLITPQIQIENNDRV</sequence>
<evidence type="ECO:0000259" key="9">
    <source>
        <dbReference type="Pfam" id="PF13089"/>
    </source>
</evidence>
<dbReference type="InterPro" id="IPR024953">
    <property type="entry name" value="PP_kinase_middle"/>
</dbReference>
<keyword evidence="13" id="KW-1185">Reference proteome</keyword>
<dbReference type="SUPFAM" id="SSF56024">
    <property type="entry name" value="Phospholipase D/nuclease"/>
    <property type="match status" value="2"/>
</dbReference>
<evidence type="ECO:0000256" key="1">
    <source>
        <dbReference type="ARBA" id="ARBA00022553"/>
    </source>
</evidence>
<evidence type="ECO:0000256" key="4">
    <source>
        <dbReference type="ARBA" id="ARBA00022777"/>
    </source>
</evidence>
<dbReference type="RefSeq" id="WP_014797575.1">
    <property type="nucleotide sequence ID" value="NC_018018.1"/>
</dbReference>
<comment type="PTM">
    <text evidence="6 7">An intermediate of this reaction is the autophosphorylated ppk in which a phosphate is covalently linked to a histidine residue through a N-P bond.</text>
</comment>
<dbReference type="NCBIfam" id="NF003921">
    <property type="entry name" value="PRK05443.2-2"/>
    <property type="match status" value="1"/>
</dbReference>
<feature type="domain" description="Polyphosphate kinase C-terminal" evidence="11">
    <location>
        <begin position="348"/>
        <end position="512"/>
    </location>
</feature>
<accession>I4AJI5</accession>
<evidence type="ECO:0000256" key="3">
    <source>
        <dbReference type="ARBA" id="ARBA00022741"/>
    </source>
</evidence>
<comment type="cofactor">
    <cofactor evidence="6">
        <name>Mg(2+)</name>
        <dbReference type="ChEBI" id="CHEBI:18420"/>
    </cofactor>
</comment>
<keyword evidence="6" id="KW-0479">Metal-binding</keyword>
<dbReference type="PANTHER" id="PTHR30218:SF0">
    <property type="entry name" value="POLYPHOSPHATE KINASE"/>
    <property type="match status" value="1"/>
</dbReference>
<evidence type="ECO:0000256" key="2">
    <source>
        <dbReference type="ARBA" id="ARBA00022679"/>
    </source>
</evidence>
<keyword evidence="5 6" id="KW-0067">ATP-binding</keyword>
<feature type="domain" description="Polyphosphate kinase C-terminal" evidence="10">
    <location>
        <begin position="520"/>
        <end position="687"/>
    </location>
</feature>
<dbReference type="InterPro" id="IPR025198">
    <property type="entry name" value="PPK_N_dom"/>
</dbReference>
<keyword evidence="3 6" id="KW-0547">Nucleotide-binding</keyword>
<evidence type="ECO:0000313" key="13">
    <source>
        <dbReference type="Proteomes" id="UP000006054"/>
    </source>
</evidence>
<dbReference type="Gene3D" id="3.30.1840.10">
    <property type="entry name" value="Polyphosphate kinase middle domain"/>
    <property type="match status" value="1"/>
</dbReference>
<dbReference type="InterPro" id="IPR041108">
    <property type="entry name" value="PP_kinase_C_1"/>
</dbReference>
<dbReference type="InterPro" id="IPR003414">
    <property type="entry name" value="PP_kinase"/>
</dbReference>
<feature type="binding site" evidence="6">
    <location>
        <position position="392"/>
    </location>
    <ligand>
        <name>Mg(2+)</name>
        <dbReference type="ChEBI" id="CHEBI:18420"/>
    </ligand>
</feature>
<feature type="binding site" evidence="6">
    <location>
        <position position="54"/>
    </location>
    <ligand>
        <name>ATP</name>
        <dbReference type="ChEBI" id="CHEBI:30616"/>
    </ligand>
</feature>
<dbReference type="PATRIC" id="fig|880071.3.peg.1687"/>
<dbReference type="HAMAP" id="MF_00347">
    <property type="entry name" value="Polyphosphate_kinase"/>
    <property type="match status" value="1"/>
</dbReference>
<evidence type="ECO:0000256" key="7">
    <source>
        <dbReference type="RuleBase" id="RU003800"/>
    </source>
</evidence>
<dbReference type="Proteomes" id="UP000006054">
    <property type="component" value="Chromosome"/>
</dbReference>
<dbReference type="InterPro" id="IPR036830">
    <property type="entry name" value="PP_kinase_middle_dom_sf"/>
</dbReference>
<feature type="binding site" evidence="6">
    <location>
        <position position="485"/>
    </location>
    <ligand>
        <name>ATP</name>
        <dbReference type="ChEBI" id="CHEBI:30616"/>
    </ligand>
</feature>
<dbReference type="GO" id="GO:0005524">
    <property type="term" value="F:ATP binding"/>
    <property type="evidence" value="ECO:0007669"/>
    <property type="project" value="UniProtKB-KW"/>
</dbReference>
<dbReference type="GO" id="GO:0046872">
    <property type="term" value="F:metal ion binding"/>
    <property type="evidence" value="ECO:0007669"/>
    <property type="project" value="UniProtKB-KW"/>
</dbReference>
<dbReference type="GO" id="GO:0009358">
    <property type="term" value="C:polyphosphate kinase complex"/>
    <property type="evidence" value="ECO:0007669"/>
    <property type="project" value="InterPro"/>
</dbReference>
<feature type="binding site" evidence="6">
    <location>
        <position position="581"/>
    </location>
    <ligand>
        <name>ATP</name>
        <dbReference type="ChEBI" id="CHEBI:30616"/>
    </ligand>
</feature>
<dbReference type="GO" id="GO:0006799">
    <property type="term" value="P:polyphosphate biosynthetic process"/>
    <property type="evidence" value="ECO:0007669"/>
    <property type="project" value="UniProtKB-UniRule"/>
</dbReference>
<organism evidence="12 13">
    <name type="scientific">Bernardetia litoralis (strain ATCC 23117 / DSM 6794 / NBRC 15988 / NCIMB 1366 / Fx l1 / Sio-4)</name>
    <name type="common">Flexibacter litoralis</name>
    <dbReference type="NCBI Taxonomy" id="880071"/>
    <lineage>
        <taxon>Bacteria</taxon>
        <taxon>Pseudomonadati</taxon>
        <taxon>Bacteroidota</taxon>
        <taxon>Cytophagia</taxon>
        <taxon>Cytophagales</taxon>
        <taxon>Bernardetiaceae</taxon>
        <taxon>Bernardetia</taxon>
    </lineage>
</organism>
<dbReference type="SUPFAM" id="SSF143724">
    <property type="entry name" value="PHP14-like"/>
    <property type="match status" value="1"/>
</dbReference>
<dbReference type="Pfam" id="PF17941">
    <property type="entry name" value="PP_kinase_C_1"/>
    <property type="match status" value="1"/>
</dbReference>
<feature type="binding site" evidence="6">
    <location>
        <position position="422"/>
    </location>
    <ligand>
        <name>Mg(2+)</name>
        <dbReference type="ChEBI" id="CHEBI:18420"/>
    </ligand>
</feature>
<dbReference type="KEGG" id="fli:Fleli_1712"/>
<dbReference type="InterPro" id="IPR025200">
    <property type="entry name" value="PPK_C_dom2"/>
</dbReference>
<dbReference type="Pfam" id="PF13089">
    <property type="entry name" value="PP_kinase_N"/>
    <property type="match status" value="1"/>
</dbReference>
<dbReference type="eggNOG" id="COG0855">
    <property type="taxonomic scope" value="Bacteria"/>
</dbReference>
<evidence type="ECO:0000313" key="12">
    <source>
        <dbReference type="EMBL" id="AFM04120.1"/>
    </source>
</evidence>
<feature type="domain" description="Polyphosphate kinase middle" evidence="8">
    <location>
        <begin position="130"/>
        <end position="311"/>
    </location>
</feature>
<evidence type="ECO:0000259" key="10">
    <source>
        <dbReference type="Pfam" id="PF13090"/>
    </source>
</evidence>
<dbReference type="EC" id="2.7.4.1" evidence="6 7"/>
<comment type="similarity">
    <text evidence="6 7">Belongs to the polyphosphate kinase 1 (PPK1) family.</text>
</comment>
<dbReference type="EMBL" id="CP003345">
    <property type="protein sequence ID" value="AFM04120.1"/>
    <property type="molecule type" value="Genomic_DNA"/>
</dbReference>
<dbReference type="CDD" id="cd09168">
    <property type="entry name" value="PLDc_PaPPK1_C2_like"/>
    <property type="match status" value="1"/>
</dbReference>
<reference evidence="13" key="1">
    <citation type="submission" date="2012-06" db="EMBL/GenBank/DDBJ databases">
        <title>The complete genome of Flexibacter litoralis DSM 6794.</title>
        <authorList>
            <person name="Lucas S."/>
            <person name="Copeland A."/>
            <person name="Lapidus A."/>
            <person name="Glavina del Rio T."/>
            <person name="Dalin E."/>
            <person name="Tice H."/>
            <person name="Bruce D."/>
            <person name="Goodwin L."/>
            <person name="Pitluck S."/>
            <person name="Peters L."/>
            <person name="Ovchinnikova G."/>
            <person name="Lu M."/>
            <person name="Kyrpides N."/>
            <person name="Mavromatis K."/>
            <person name="Ivanova N."/>
            <person name="Brettin T."/>
            <person name="Detter J.C."/>
            <person name="Han C."/>
            <person name="Larimer F."/>
            <person name="Land M."/>
            <person name="Hauser L."/>
            <person name="Markowitz V."/>
            <person name="Cheng J.-F."/>
            <person name="Hugenholtz P."/>
            <person name="Woyke T."/>
            <person name="Wu D."/>
            <person name="Spring S."/>
            <person name="Lang E."/>
            <person name="Kopitz M."/>
            <person name="Brambilla E."/>
            <person name="Klenk H.-P."/>
            <person name="Eisen J.A."/>
        </authorList>
    </citation>
    <scope>NUCLEOTIDE SEQUENCE [LARGE SCALE GENOMIC DNA]</scope>
    <source>
        <strain evidence="13">ATCC 23117 / DSM 6794 / NBRC 15988 / NCIMB 1366 / Sio-4</strain>
    </source>
</reference>
<dbReference type="PANTHER" id="PTHR30218">
    <property type="entry name" value="POLYPHOSPHATE KINASE"/>
    <property type="match status" value="1"/>
</dbReference>
<feature type="binding site" evidence="6">
    <location>
        <position position="609"/>
    </location>
    <ligand>
        <name>ATP</name>
        <dbReference type="ChEBI" id="CHEBI:30616"/>
    </ligand>
</feature>
<gene>
    <name evidence="6" type="primary">ppk</name>
    <name evidence="12" type="ordered locus">Fleli_1712</name>
</gene>
<dbReference type="Gene3D" id="1.20.58.310">
    <property type="entry name" value="Polyphosphate kinase N-terminal domain"/>
    <property type="match status" value="1"/>
</dbReference>
<dbReference type="NCBIfam" id="TIGR03705">
    <property type="entry name" value="poly_P_kin"/>
    <property type="match status" value="1"/>
</dbReference>
<dbReference type="GO" id="GO:0008976">
    <property type="term" value="F:polyphosphate kinase activity"/>
    <property type="evidence" value="ECO:0007669"/>
    <property type="project" value="UniProtKB-UniRule"/>
</dbReference>